<dbReference type="OrthoDB" id="1495959at2"/>
<protein>
    <submittedName>
        <fullName evidence="1">Uncharacterized protein</fullName>
    </submittedName>
</protein>
<dbReference type="AlphaFoldDB" id="A0A5C6ZSQ6"/>
<gene>
    <name evidence="1" type="ORF">ES724_12240</name>
</gene>
<proteinExistence type="predicted"/>
<accession>A0A5C6ZSQ6</accession>
<keyword evidence="2" id="KW-1185">Reference proteome</keyword>
<dbReference type="RefSeq" id="WP_146933325.1">
    <property type="nucleotide sequence ID" value="NZ_CBCSHZ010000015.1"/>
</dbReference>
<comment type="caution">
    <text evidence="1">The sequence shown here is derived from an EMBL/GenBank/DDBJ whole genome shotgun (WGS) entry which is preliminary data.</text>
</comment>
<dbReference type="Proteomes" id="UP000321367">
    <property type="component" value="Unassembled WGS sequence"/>
</dbReference>
<evidence type="ECO:0000313" key="1">
    <source>
        <dbReference type="EMBL" id="TXD92850.1"/>
    </source>
</evidence>
<organism evidence="1 2">
    <name type="scientific">Gillisia hiemivivida</name>
    <dbReference type="NCBI Taxonomy" id="291190"/>
    <lineage>
        <taxon>Bacteria</taxon>
        <taxon>Pseudomonadati</taxon>
        <taxon>Bacteroidota</taxon>
        <taxon>Flavobacteriia</taxon>
        <taxon>Flavobacteriales</taxon>
        <taxon>Flavobacteriaceae</taxon>
        <taxon>Gillisia</taxon>
    </lineage>
</organism>
<reference evidence="1 2" key="1">
    <citation type="submission" date="2019-08" db="EMBL/GenBank/DDBJ databases">
        <title>Genome sequence of Gillisia hiemivivida IC154 (type strain).</title>
        <authorList>
            <person name="Bowman J.P."/>
        </authorList>
    </citation>
    <scope>NUCLEOTIDE SEQUENCE [LARGE SCALE GENOMIC DNA]</scope>
    <source>
        <strain evidence="1 2">IC154</strain>
    </source>
</reference>
<sequence>MEENFVKIKKYLYKTIVGFQNKLKFGFGAPEFGELIFVDPRTVDNYLAIARRNQSGKILGGDWDLAEKHSIDEIPRYIFCKMRWEQNIPWAETGIYEYLLDKIKIHGSVAGCYDLQDIIIRYQKLDKLFLEIKISRKFKTQKELDISSFNEDGGLLFHIDRDNQLIFGGGGMHRFSMAKILKLESIPAQLGLLHPEAINKWQIHKLSK</sequence>
<evidence type="ECO:0000313" key="2">
    <source>
        <dbReference type="Proteomes" id="UP000321367"/>
    </source>
</evidence>
<dbReference type="EMBL" id="VORY01000016">
    <property type="protein sequence ID" value="TXD92850.1"/>
    <property type="molecule type" value="Genomic_DNA"/>
</dbReference>
<name>A0A5C6ZSQ6_9FLAO</name>